<proteinExistence type="predicted"/>
<gene>
    <name evidence="5" type="ORF">SAMN02745129_0735</name>
</gene>
<accession>A0A1M5MQ10</accession>
<evidence type="ECO:0000256" key="1">
    <source>
        <dbReference type="ARBA" id="ARBA00023015"/>
    </source>
</evidence>
<feature type="domain" description="HTH araC/xylS-type" evidence="4">
    <location>
        <begin position="195"/>
        <end position="293"/>
    </location>
</feature>
<reference evidence="5 6" key="1">
    <citation type="submission" date="2016-11" db="EMBL/GenBank/DDBJ databases">
        <authorList>
            <person name="Jaros S."/>
            <person name="Januszkiewicz K."/>
            <person name="Wedrychowicz H."/>
        </authorList>
    </citation>
    <scope>NUCLEOTIDE SEQUENCE [LARGE SCALE GENOMIC DNA]</scope>
    <source>
        <strain evidence="5 6">DSM 16917</strain>
    </source>
</reference>
<dbReference type="RefSeq" id="WP_067654120.1">
    <property type="nucleotide sequence ID" value="NZ_FQXG01000001.1"/>
</dbReference>
<dbReference type="InterPro" id="IPR009594">
    <property type="entry name" value="Tscrpt_reg_HTH_AraC_N"/>
</dbReference>
<keyword evidence="6" id="KW-1185">Reference proteome</keyword>
<dbReference type="PROSITE" id="PS01124">
    <property type="entry name" value="HTH_ARAC_FAMILY_2"/>
    <property type="match status" value="1"/>
</dbReference>
<sequence>MSAIQDQFQSLCQTLGHEAREGFLPTYSDHIVLFHTHTYCEKSPILYEPGLFIMVSGSKVGYINDLEIRYGVGRYLMTTSAYMMDCETQASAEQPVSGLYIQLQTDLIYRLVEQMGEASLAEPASTAALGICEIESTPRLDTWLLRTLQALHDETETRLLMDGIMEELYLLLLRSPHGPLLRRYVRRESTDVKLVRAINHINEYYGTAMTVEQLAELSGMSVSSFHRAFKDKTTDSPMQYIKKIRLHKAKVFIVKDKLSVNQAAMKVGYRSVFQFSREFKRFYGLPPSQADQLSYRAFTQSLAN</sequence>
<dbReference type="InterPro" id="IPR018062">
    <property type="entry name" value="HTH_AraC-typ_CS"/>
</dbReference>
<dbReference type="AlphaFoldDB" id="A0A1M5MQ10"/>
<dbReference type="PROSITE" id="PS00041">
    <property type="entry name" value="HTH_ARAC_FAMILY_1"/>
    <property type="match status" value="1"/>
</dbReference>
<dbReference type="Gene3D" id="1.10.10.60">
    <property type="entry name" value="Homeodomain-like"/>
    <property type="match status" value="2"/>
</dbReference>
<dbReference type="InterPro" id="IPR018060">
    <property type="entry name" value="HTH_AraC"/>
</dbReference>
<dbReference type="PANTHER" id="PTHR43436:SF2">
    <property type="entry name" value="ARAC_XYLS FAMILY TRANSCRIPTIONAL REGULATOR"/>
    <property type="match status" value="1"/>
</dbReference>
<dbReference type="STRING" id="299255.SAMN02745129_0735"/>
<evidence type="ECO:0000259" key="4">
    <source>
        <dbReference type="PROSITE" id="PS01124"/>
    </source>
</evidence>
<protein>
    <submittedName>
        <fullName evidence="5">Transcriptional regulator, AraC family</fullName>
    </submittedName>
</protein>
<name>A0A1M5MQ10_9GAMM</name>
<dbReference type="Pfam" id="PF12833">
    <property type="entry name" value="HTH_18"/>
    <property type="match status" value="1"/>
</dbReference>
<dbReference type="GO" id="GO:0003700">
    <property type="term" value="F:DNA-binding transcription factor activity"/>
    <property type="evidence" value="ECO:0007669"/>
    <property type="project" value="InterPro"/>
</dbReference>
<dbReference type="OrthoDB" id="34150at2"/>
<dbReference type="Pfam" id="PF06719">
    <property type="entry name" value="AraC_N"/>
    <property type="match status" value="1"/>
</dbReference>
<keyword evidence="3" id="KW-0804">Transcription</keyword>
<evidence type="ECO:0000256" key="2">
    <source>
        <dbReference type="ARBA" id="ARBA00023125"/>
    </source>
</evidence>
<dbReference type="PANTHER" id="PTHR43436">
    <property type="entry name" value="ARAC-FAMILY TRANSCRIPTIONAL REGULATOR"/>
    <property type="match status" value="1"/>
</dbReference>
<evidence type="ECO:0000256" key="3">
    <source>
        <dbReference type="ARBA" id="ARBA00023163"/>
    </source>
</evidence>
<dbReference type="Proteomes" id="UP000184268">
    <property type="component" value="Unassembled WGS sequence"/>
</dbReference>
<dbReference type="InterPro" id="IPR009057">
    <property type="entry name" value="Homeodomain-like_sf"/>
</dbReference>
<dbReference type="GO" id="GO:0043565">
    <property type="term" value="F:sequence-specific DNA binding"/>
    <property type="evidence" value="ECO:0007669"/>
    <property type="project" value="InterPro"/>
</dbReference>
<keyword evidence="1" id="KW-0805">Transcription regulation</keyword>
<evidence type="ECO:0000313" key="6">
    <source>
        <dbReference type="Proteomes" id="UP000184268"/>
    </source>
</evidence>
<dbReference type="SMART" id="SM00342">
    <property type="entry name" value="HTH_ARAC"/>
    <property type="match status" value="1"/>
</dbReference>
<organism evidence="5 6">
    <name type="scientific">Ferrimonas marina</name>
    <dbReference type="NCBI Taxonomy" id="299255"/>
    <lineage>
        <taxon>Bacteria</taxon>
        <taxon>Pseudomonadati</taxon>
        <taxon>Pseudomonadota</taxon>
        <taxon>Gammaproteobacteria</taxon>
        <taxon>Alteromonadales</taxon>
        <taxon>Ferrimonadaceae</taxon>
        <taxon>Ferrimonas</taxon>
    </lineage>
</organism>
<dbReference type="SUPFAM" id="SSF46689">
    <property type="entry name" value="Homeodomain-like"/>
    <property type="match status" value="2"/>
</dbReference>
<evidence type="ECO:0000313" key="5">
    <source>
        <dbReference type="EMBL" id="SHG79484.1"/>
    </source>
</evidence>
<keyword evidence="2" id="KW-0238">DNA-binding</keyword>
<dbReference type="EMBL" id="FQXG01000001">
    <property type="protein sequence ID" value="SHG79484.1"/>
    <property type="molecule type" value="Genomic_DNA"/>
</dbReference>